<feature type="domain" description="TRASH" evidence="6">
    <location>
        <begin position="803"/>
        <end position="838"/>
    </location>
</feature>
<evidence type="ECO:0000256" key="2">
    <source>
        <dbReference type="ARBA" id="ARBA00022737"/>
    </source>
</evidence>
<feature type="domain" description="TRASH" evidence="6">
    <location>
        <begin position="481"/>
        <end position="520"/>
    </location>
</feature>
<dbReference type="SUPFAM" id="SSF57716">
    <property type="entry name" value="Glucocorticoid receptor-like (DNA-binding domain)"/>
    <property type="match status" value="1"/>
</dbReference>
<evidence type="ECO:0000256" key="4">
    <source>
        <dbReference type="ARBA" id="ARBA00022833"/>
    </source>
</evidence>
<feature type="compositionally biased region" description="Pro residues" evidence="5">
    <location>
        <begin position="958"/>
        <end position="969"/>
    </location>
</feature>
<feature type="domain" description="TRASH" evidence="6">
    <location>
        <begin position="391"/>
        <end position="431"/>
    </location>
</feature>
<evidence type="ECO:0000259" key="6">
    <source>
        <dbReference type="SMART" id="SM00746"/>
    </source>
</evidence>
<feature type="region of interest" description="Disordered" evidence="5">
    <location>
        <begin position="245"/>
        <end position="340"/>
    </location>
</feature>
<gene>
    <name evidence="7" type="ORF">AGOR_G00101510</name>
</gene>
<feature type="domain" description="TRASH" evidence="6">
    <location>
        <begin position="715"/>
        <end position="751"/>
    </location>
</feature>
<feature type="region of interest" description="Disordered" evidence="5">
    <location>
        <begin position="653"/>
        <end position="700"/>
    </location>
</feature>
<name>A0A8T3DBZ8_9TELE</name>
<dbReference type="PANTHER" id="PTHR45736">
    <property type="entry name" value="ZINC FINGER MYM-TYPE PROTEIN"/>
    <property type="match status" value="1"/>
</dbReference>
<feature type="domain" description="TRASH" evidence="6">
    <location>
        <begin position="757"/>
        <end position="792"/>
    </location>
</feature>
<dbReference type="InterPro" id="IPR051284">
    <property type="entry name" value="ZnF_MYMT-QRICH1"/>
</dbReference>
<keyword evidence="8" id="KW-1185">Reference proteome</keyword>
<feature type="domain" description="TRASH" evidence="6">
    <location>
        <begin position="439"/>
        <end position="474"/>
    </location>
</feature>
<keyword evidence="3" id="KW-0863">Zinc-finger</keyword>
<feature type="compositionally biased region" description="Polar residues" evidence="5">
    <location>
        <begin position="614"/>
        <end position="624"/>
    </location>
</feature>
<dbReference type="GO" id="GO:0008270">
    <property type="term" value="F:zinc ion binding"/>
    <property type="evidence" value="ECO:0007669"/>
    <property type="project" value="UniProtKB-KW"/>
</dbReference>
<dbReference type="SMART" id="SM00746">
    <property type="entry name" value="TRASH"/>
    <property type="match status" value="9"/>
</dbReference>
<dbReference type="InterPro" id="IPR011017">
    <property type="entry name" value="TRASH_dom"/>
</dbReference>
<dbReference type="Pfam" id="PF24900">
    <property type="entry name" value="TRASH_ZMYM4"/>
    <property type="match status" value="1"/>
</dbReference>
<evidence type="ECO:0000313" key="7">
    <source>
        <dbReference type="EMBL" id="KAI1894999.1"/>
    </source>
</evidence>
<accession>A0A8T3DBZ8</accession>
<dbReference type="Proteomes" id="UP000829720">
    <property type="component" value="Unassembled WGS sequence"/>
</dbReference>
<feature type="domain" description="TRASH" evidence="6">
    <location>
        <begin position="345"/>
        <end position="381"/>
    </location>
</feature>
<dbReference type="EMBL" id="JAERUA010000009">
    <property type="protein sequence ID" value="KAI1894999.1"/>
    <property type="molecule type" value="Genomic_DNA"/>
</dbReference>
<feature type="compositionally biased region" description="Basic residues" evidence="5">
    <location>
        <begin position="1227"/>
        <end position="1245"/>
    </location>
</feature>
<feature type="compositionally biased region" description="Polar residues" evidence="5">
    <location>
        <begin position="1"/>
        <end position="14"/>
    </location>
</feature>
<feature type="compositionally biased region" description="Acidic residues" evidence="5">
    <location>
        <begin position="85"/>
        <end position="96"/>
    </location>
</feature>
<comment type="caution">
    <text evidence="7">The sequence shown here is derived from an EMBL/GenBank/DDBJ whole genome shotgun (WGS) entry which is preliminary data.</text>
</comment>
<feature type="compositionally biased region" description="Polar residues" evidence="5">
    <location>
        <begin position="123"/>
        <end position="144"/>
    </location>
</feature>
<dbReference type="PANTHER" id="PTHR45736:SF5">
    <property type="entry name" value="ZINC FINGER MYM-TYPE PROTEIN 4"/>
    <property type="match status" value="1"/>
</dbReference>
<keyword evidence="4" id="KW-0862">Zinc</keyword>
<evidence type="ECO:0000256" key="3">
    <source>
        <dbReference type="ARBA" id="ARBA00022771"/>
    </source>
</evidence>
<keyword evidence="1" id="KW-0479">Metal-binding</keyword>
<feature type="region of interest" description="Disordered" evidence="5">
    <location>
        <begin position="886"/>
        <end position="970"/>
    </location>
</feature>
<feature type="domain" description="TRASH" evidence="6">
    <location>
        <begin position="844"/>
        <end position="879"/>
    </location>
</feature>
<evidence type="ECO:0000256" key="5">
    <source>
        <dbReference type="SAM" id="MobiDB-lite"/>
    </source>
</evidence>
<evidence type="ECO:0000256" key="1">
    <source>
        <dbReference type="ARBA" id="ARBA00022723"/>
    </source>
</evidence>
<feature type="region of interest" description="Disordered" evidence="5">
    <location>
        <begin position="1"/>
        <end position="144"/>
    </location>
</feature>
<feature type="region of interest" description="Disordered" evidence="5">
    <location>
        <begin position="614"/>
        <end position="635"/>
    </location>
</feature>
<feature type="domain" description="TRASH" evidence="6">
    <location>
        <begin position="573"/>
        <end position="609"/>
    </location>
</feature>
<feature type="compositionally biased region" description="Polar residues" evidence="5">
    <location>
        <begin position="1194"/>
        <end position="1203"/>
    </location>
</feature>
<dbReference type="InterPro" id="IPR010507">
    <property type="entry name" value="Znf_MYM"/>
</dbReference>
<keyword evidence="2" id="KW-0677">Repeat</keyword>
<organism evidence="7 8">
    <name type="scientific">Albula goreensis</name>
    <dbReference type="NCBI Taxonomy" id="1534307"/>
    <lineage>
        <taxon>Eukaryota</taxon>
        <taxon>Metazoa</taxon>
        <taxon>Chordata</taxon>
        <taxon>Craniata</taxon>
        <taxon>Vertebrata</taxon>
        <taxon>Euteleostomi</taxon>
        <taxon>Actinopterygii</taxon>
        <taxon>Neopterygii</taxon>
        <taxon>Teleostei</taxon>
        <taxon>Albuliformes</taxon>
        <taxon>Albulidae</taxon>
        <taxon>Albula</taxon>
    </lineage>
</organism>
<protein>
    <recommendedName>
        <fullName evidence="6">TRASH domain-containing protein</fullName>
    </recommendedName>
</protein>
<dbReference type="OrthoDB" id="10025028at2759"/>
<sequence>MQSTLRASQEQSHSLARFPGSTEEAPSPGTAEGRPAGGSSDELRADRGNPSPSPAPSPLQIQGVVGAGLCGPDDELDGAPVIRADDEEEEDDDWDMETTQSTQDAMEMDTGAEPDRRADESSDLQSEGSQTEADKTSPSTGESDTLHLHTQLSALEMHSAPLWLMWRCRQWLILEGSGGDIRPPPAGAEPSLGGAILQPNEPRGARRPGDEPPEALCRSQELEMGDTVGPCVFPPVDIKEEPIDEEYDRALVPPPPQRSIKLEPDTSEELAQLQKTSEELRISSVFSVGENSTSPTAPAGPPPPPVSAGARAPALPPRAPQTSTSPAQTPPPRGATPPSAVRVSCSGCTKVLQKGQTAFQRKGSSQLFCSTVCLTGYALPPGPKAGQRKTCHYCLKEIGNPKDVIIAPVDMSGTVKDFCSQVCLSSFDFKRNSSGVTKCSMCKMTAVINHEVNYQGAVHKLCSDTCFSLFRASNNLTMNCCETCGNYCPSATSTCHLLQVEAATKKFCSQGCLTAYKQKSTKVTPCVSCRALRSMPEMVEGTGADGRIQLYCSGACAASSTPRSGIAGTSFPCTHCKVMAVPQFYLALNDGTIRNFCSYKCVCSFQANLNKSHPQGQVNGTSAPRGSDGSALGPPYAPPSVWNLAPTFCPPARTRPSPRTWPSPGPALTLGPWTRPAPSSILPRGPAPAQAPPALGSGSAPAARAVTRGLAKLTCRQCPRIFTHKPELIQIKSQMALFCGKTCAEEHKKLNFVLARCEYCKLDKPVRDVSKFNHAERPFCSEGCKLLFKHDLSKRSGAPCRTCAYCTNMAQKMIQNHFGGKLEEFCREECMSLYTVLFYQMAKCDWCQHQGKLGESLKWLGEMKHFCDLPCLLQFSSQNCAYDQQQAQPHAALEQPHHQPHGQQGAFEHPHAHPPHGGYEQPGAQHSQHAYDPHPSSGGGTLPQQIPTGVAPACMAPLPHPAGPHPAGPSFPTYASKEATPVIANVVSLASAPTGQPYITANTALQGAVPTAFIQPKINGDASTQTDAMKPPAPPRRVLKNKALLCKPISQNKGTLCKPHSQDSESQTDVVMGQKILVLPVPVPVFIPVPMHLYSQYTPLPLGLPVPLPVPLVVPTSPSCAERLPCASQDPAPTQAPAMEEEEEERDKPVSYGDQGSTYSGDLESEGVSTPHSWEEEPVPSGPRLGASDREADSTSTLATPTQLDLEADFPLDSEPFAKDQNVIPRSRGRRRPREGFPPRKRSPHCARLTESHRAPPSGHNRIGHQRAPCPSAFRSSIGVVGEAASLSGAPGATQELLIGRDT</sequence>
<feature type="region of interest" description="Disordered" evidence="5">
    <location>
        <begin position="1124"/>
        <end position="1270"/>
    </location>
</feature>
<proteinExistence type="predicted"/>
<dbReference type="Pfam" id="PF06467">
    <property type="entry name" value="zf-FCS"/>
    <property type="match status" value="6"/>
</dbReference>
<evidence type="ECO:0000313" key="8">
    <source>
        <dbReference type="Proteomes" id="UP000829720"/>
    </source>
</evidence>
<feature type="region of interest" description="Disordered" evidence="5">
    <location>
        <begin position="182"/>
        <end position="214"/>
    </location>
</feature>
<reference evidence="7" key="1">
    <citation type="submission" date="2021-01" db="EMBL/GenBank/DDBJ databases">
        <authorList>
            <person name="Zahm M."/>
            <person name="Roques C."/>
            <person name="Cabau C."/>
            <person name="Klopp C."/>
            <person name="Donnadieu C."/>
            <person name="Jouanno E."/>
            <person name="Lampietro C."/>
            <person name="Louis A."/>
            <person name="Herpin A."/>
            <person name="Echchiki A."/>
            <person name="Berthelot C."/>
            <person name="Parey E."/>
            <person name="Roest-Crollius H."/>
            <person name="Braasch I."/>
            <person name="Postlethwait J."/>
            <person name="Bobe J."/>
            <person name="Montfort J."/>
            <person name="Bouchez O."/>
            <person name="Begum T."/>
            <person name="Mejri S."/>
            <person name="Adams A."/>
            <person name="Chen W.-J."/>
            <person name="Guiguen Y."/>
        </authorList>
    </citation>
    <scope>NUCLEOTIDE SEQUENCE</scope>
    <source>
        <tissue evidence="7">Blood</tissue>
    </source>
</reference>